<evidence type="ECO:0000256" key="5">
    <source>
        <dbReference type="ARBA" id="ARBA00023012"/>
    </source>
</evidence>
<keyword evidence="4 7" id="KW-0418">Kinase</keyword>
<keyword evidence="6" id="KW-0812">Transmembrane</keyword>
<evidence type="ECO:0000256" key="3">
    <source>
        <dbReference type="ARBA" id="ARBA00022679"/>
    </source>
</evidence>
<dbReference type="Proteomes" id="UP000193208">
    <property type="component" value="Unassembled WGS sequence"/>
</dbReference>
<proteinExistence type="predicted"/>
<organism evidence="7 8">
    <name type="scientific">Bifidobacterium adolescentis</name>
    <dbReference type="NCBI Taxonomy" id="1680"/>
    <lineage>
        <taxon>Bacteria</taxon>
        <taxon>Bacillati</taxon>
        <taxon>Actinomycetota</taxon>
        <taxon>Actinomycetes</taxon>
        <taxon>Bifidobacteriales</taxon>
        <taxon>Bifidobacteriaceae</taxon>
        <taxon>Bifidobacterium</taxon>
    </lineage>
</organism>
<dbReference type="GO" id="GO:0004673">
    <property type="term" value="F:protein histidine kinase activity"/>
    <property type="evidence" value="ECO:0007669"/>
    <property type="project" value="UniProtKB-EC"/>
</dbReference>
<gene>
    <name evidence="7" type="ORF">AL0467_1255</name>
</gene>
<evidence type="ECO:0000256" key="4">
    <source>
        <dbReference type="ARBA" id="ARBA00022777"/>
    </source>
</evidence>
<evidence type="ECO:0000256" key="6">
    <source>
        <dbReference type="SAM" id="Phobius"/>
    </source>
</evidence>
<comment type="caution">
    <text evidence="7">The sequence shown here is derived from an EMBL/GenBank/DDBJ whole genome shotgun (WGS) entry which is preliminary data.</text>
</comment>
<feature type="transmembrane region" description="Helical" evidence="6">
    <location>
        <begin position="20"/>
        <end position="38"/>
    </location>
</feature>
<dbReference type="Gene3D" id="3.30.565.10">
    <property type="entry name" value="Histidine kinase-like ATPase, C-terminal domain"/>
    <property type="match status" value="1"/>
</dbReference>
<dbReference type="PANTHER" id="PTHR24421">
    <property type="entry name" value="NITRATE/NITRITE SENSOR PROTEIN NARX-RELATED"/>
    <property type="match status" value="1"/>
</dbReference>
<name>A0A1X3A0A4_BIFAD</name>
<dbReference type="EC" id="2.7.13.3" evidence="2"/>
<sequence length="379" mass="41672">MLGTPSSFFLDAVRPYPRGFRLAYLLMSVSIVFLEVVFHAFSAPLGIHDILILVTLCVMLSVAPWLGFAGDLLYVAVFAAMGAFSSSLAFPSLGVFLVAVVWIIRRWTGRAALLLTGYILLMFWQNGVEFFRFASDILLSSVTCAVGFVLRKFMDGAERSRWELEESRMQSARATEVVRAKLAAGLHDTIARDLARISISLESLAASHPDLADEVAPIVNLAHDSSRRLRPMITELNFDAPDPSLMAAVKESRLMLQSGKLELGAHMPDDIDGRLSRQAILMGSLFVREAATNAMKYARRGTTVDLFAEIVDGELSLTMANEIGNKPSDDALAGGYGLMNLKSRIESERGRLSFISRSGRWIINAAIPNPKIQEEEGLR</sequence>
<keyword evidence="6" id="KW-0472">Membrane</keyword>
<evidence type="ECO:0000256" key="1">
    <source>
        <dbReference type="ARBA" id="ARBA00000085"/>
    </source>
</evidence>
<accession>A0A1X3A0A4</accession>
<keyword evidence="3" id="KW-0808">Transferase</keyword>
<reference evidence="7 8" key="1">
    <citation type="journal article" date="2016" name="Sci. Rep.">
        <title>Evaluation of genetic diversity among strains of the human gut commensal Bifidobacterium adolescentis.</title>
        <authorList>
            <person name="Duranti S."/>
            <person name="Milani C."/>
            <person name="Lugli G.A."/>
            <person name="Mancabelli L."/>
            <person name="Turroni F."/>
            <person name="Ferrario C."/>
            <person name="Mangifesta M."/>
            <person name="Viappiani A."/>
            <person name="Sanchez B."/>
            <person name="Margolles A."/>
            <person name="van Sinderen D."/>
            <person name="Ventura M."/>
        </authorList>
    </citation>
    <scope>NUCLEOTIDE SEQUENCE [LARGE SCALE GENOMIC DNA]</scope>
    <source>
        <strain evidence="7 8">AL46-7</strain>
    </source>
</reference>
<feature type="transmembrane region" description="Helical" evidence="6">
    <location>
        <begin position="74"/>
        <end position="100"/>
    </location>
</feature>
<dbReference type="InterPro" id="IPR050482">
    <property type="entry name" value="Sensor_HK_TwoCompSys"/>
</dbReference>
<dbReference type="GO" id="GO:0000160">
    <property type="term" value="P:phosphorelay signal transduction system"/>
    <property type="evidence" value="ECO:0007669"/>
    <property type="project" value="UniProtKB-KW"/>
</dbReference>
<dbReference type="PANTHER" id="PTHR24421:SF10">
    <property type="entry name" value="NITRATE_NITRITE SENSOR PROTEIN NARQ"/>
    <property type="match status" value="1"/>
</dbReference>
<keyword evidence="6" id="KW-1133">Transmembrane helix</keyword>
<dbReference type="AlphaFoldDB" id="A0A1X3A0A4"/>
<protein>
    <recommendedName>
        <fullName evidence="2">histidine kinase</fullName>
        <ecNumber evidence="2">2.7.13.3</ecNumber>
    </recommendedName>
</protein>
<dbReference type="EMBL" id="LNKI01000003">
    <property type="protein sequence ID" value="OSH00053.1"/>
    <property type="molecule type" value="Genomic_DNA"/>
</dbReference>
<keyword evidence="5" id="KW-0902">Two-component regulatory system</keyword>
<comment type="catalytic activity">
    <reaction evidence="1">
        <text>ATP + protein L-histidine = ADP + protein N-phospho-L-histidine.</text>
        <dbReference type="EC" id="2.7.13.3"/>
    </reaction>
</comment>
<feature type="transmembrane region" description="Helical" evidence="6">
    <location>
        <begin position="107"/>
        <end position="124"/>
    </location>
</feature>
<evidence type="ECO:0000313" key="7">
    <source>
        <dbReference type="EMBL" id="OSH00053.1"/>
    </source>
</evidence>
<evidence type="ECO:0000313" key="8">
    <source>
        <dbReference type="Proteomes" id="UP000193208"/>
    </source>
</evidence>
<dbReference type="InterPro" id="IPR036890">
    <property type="entry name" value="HATPase_C_sf"/>
</dbReference>
<evidence type="ECO:0000256" key="2">
    <source>
        <dbReference type="ARBA" id="ARBA00012438"/>
    </source>
</evidence>
<feature type="transmembrane region" description="Helical" evidence="6">
    <location>
        <begin position="50"/>
        <end position="68"/>
    </location>
</feature>